<protein>
    <submittedName>
        <fullName evidence="4">Phospholipid/cholesterol/gamma-HCH transport system substrate-binding protein</fullName>
    </submittedName>
</protein>
<sequence length="418" mass="44258">MSVLSRRMVVQLVVLLVVGVAAILYVGVTYARIGQLAGVGRYTVHADFKDSGGIFANAEVTYQGVPIGRVSSLQLRTDGVRVELDLDSGGPKVPASSQAVVANRSAIGEQFVDLRPASASGPYLKNDSVISDTSIPTPVQDVISSAVDFTGSVPLNDLTTVVTELGKAFNGNGENLKVLVDSLSNLAKTGNDSLPQTISLIRNADTVLGTQADQTDAIGDWAKNLGLITDQLATSDPAIRRLLTTGTASATQISELLRRSAGDVTTVVRNLAKDIRNIKPTFVTFSPVLAIISGISSGSYTPAPGDKNIHFGIVLETNNPPACTLGYESTQTEIAAIKKKNPDFDLNYDDFPFNTKARCTVAQGNPTAVKGAQNAQFADPRTPQPWDRYPKKDPDKLNLNPIAAQLAALLGVTTQPSR</sequence>
<evidence type="ECO:0000259" key="3">
    <source>
        <dbReference type="Pfam" id="PF02470"/>
    </source>
</evidence>
<dbReference type="InterPro" id="IPR003399">
    <property type="entry name" value="Mce/MlaD"/>
</dbReference>
<keyword evidence="2" id="KW-0812">Transmembrane</keyword>
<name>A0ABT1HJI6_9NOCA</name>
<organism evidence="4 5">
    <name type="scientific">Williamsia maris</name>
    <dbReference type="NCBI Taxonomy" id="72806"/>
    <lineage>
        <taxon>Bacteria</taxon>
        <taxon>Bacillati</taxon>
        <taxon>Actinomycetota</taxon>
        <taxon>Actinomycetes</taxon>
        <taxon>Mycobacteriales</taxon>
        <taxon>Nocardiaceae</taxon>
        <taxon>Williamsia</taxon>
    </lineage>
</organism>
<keyword evidence="5" id="KW-1185">Reference proteome</keyword>
<keyword evidence="2" id="KW-1133">Transmembrane helix</keyword>
<evidence type="ECO:0000256" key="2">
    <source>
        <dbReference type="SAM" id="Phobius"/>
    </source>
</evidence>
<feature type="transmembrane region" description="Helical" evidence="2">
    <location>
        <begin position="12"/>
        <end position="31"/>
    </location>
</feature>
<accession>A0ABT1HJI6</accession>
<gene>
    <name evidence="4" type="ORF">LX13_003920</name>
</gene>
<evidence type="ECO:0000313" key="4">
    <source>
        <dbReference type="EMBL" id="MCP2178079.1"/>
    </source>
</evidence>
<feature type="domain" description="Mce/MlaD" evidence="3">
    <location>
        <begin position="41"/>
        <end position="116"/>
    </location>
</feature>
<evidence type="ECO:0000256" key="1">
    <source>
        <dbReference type="SAM" id="MobiDB-lite"/>
    </source>
</evidence>
<dbReference type="EMBL" id="JAMTCJ010000004">
    <property type="protein sequence ID" value="MCP2178079.1"/>
    <property type="molecule type" value="Genomic_DNA"/>
</dbReference>
<dbReference type="PANTHER" id="PTHR33371:SF16">
    <property type="entry name" value="MCE-FAMILY PROTEIN MCE3F"/>
    <property type="match status" value="1"/>
</dbReference>
<dbReference type="InterPro" id="IPR005693">
    <property type="entry name" value="Mce"/>
</dbReference>
<proteinExistence type="predicted"/>
<reference evidence="4 5" key="1">
    <citation type="submission" date="2022-06" db="EMBL/GenBank/DDBJ databases">
        <title>Genomic Encyclopedia of Archaeal and Bacterial Type Strains, Phase II (KMG-II): from individual species to whole genera.</title>
        <authorList>
            <person name="Goeker M."/>
        </authorList>
    </citation>
    <scope>NUCLEOTIDE SEQUENCE [LARGE SCALE GENOMIC DNA]</scope>
    <source>
        <strain evidence="4 5">DSM 44693</strain>
    </source>
</reference>
<dbReference type="Pfam" id="PF02470">
    <property type="entry name" value="MlaD"/>
    <property type="match status" value="1"/>
</dbReference>
<dbReference type="PANTHER" id="PTHR33371">
    <property type="entry name" value="INTERMEMBRANE PHOSPHOLIPID TRANSPORT SYSTEM BINDING PROTEIN MLAD-RELATED"/>
    <property type="match status" value="1"/>
</dbReference>
<comment type="caution">
    <text evidence="4">The sequence shown here is derived from an EMBL/GenBank/DDBJ whole genome shotgun (WGS) entry which is preliminary data.</text>
</comment>
<dbReference type="Proteomes" id="UP001206895">
    <property type="component" value="Unassembled WGS sequence"/>
</dbReference>
<dbReference type="InterPro" id="IPR052336">
    <property type="entry name" value="MlaD_Phospholipid_Transporter"/>
</dbReference>
<dbReference type="NCBIfam" id="TIGR00996">
    <property type="entry name" value="Mtu_fam_mce"/>
    <property type="match status" value="1"/>
</dbReference>
<feature type="region of interest" description="Disordered" evidence="1">
    <location>
        <begin position="371"/>
        <end position="395"/>
    </location>
</feature>
<evidence type="ECO:0000313" key="5">
    <source>
        <dbReference type="Proteomes" id="UP001206895"/>
    </source>
</evidence>
<keyword evidence="2" id="KW-0472">Membrane</keyword>